<reference evidence="1" key="1">
    <citation type="submission" date="2014-11" db="EMBL/GenBank/DDBJ databases">
        <authorList>
            <person name="Amaro Gonzalez C."/>
        </authorList>
    </citation>
    <scope>NUCLEOTIDE SEQUENCE</scope>
</reference>
<accession>A0A0E9XDQ5</accession>
<sequence>MTQSLFFTQIPMMQFLRMRW</sequence>
<name>A0A0E9XDQ5_ANGAN</name>
<evidence type="ECO:0000313" key="1">
    <source>
        <dbReference type="EMBL" id="JAI00863.1"/>
    </source>
</evidence>
<reference evidence="1" key="2">
    <citation type="journal article" date="2015" name="Fish Shellfish Immunol.">
        <title>Early steps in the European eel (Anguilla anguilla)-Vibrio vulnificus interaction in the gills: Role of the RtxA13 toxin.</title>
        <authorList>
            <person name="Callol A."/>
            <person name="Pajuelo D."/>
            <person name="Ebbesson L."/>
            <person name="Teles M."/>
            <person name="MacKenzie S."/>
            <person name="Amaro C."/>
        </authorList>
    </citation>
    <scope>NUCLEOTIDE SEQUENCE</scope>
</reference>
<protein>
    <submittedName>
        <fullName evidence="1">Uncharacterized protein</fullName>
    </submittedName>
</protein>
<dbReference type="EMBL" id="GBXM01007715">
    <property type="protein sequence ID" value="JAI00863.1"/>
    <property type="molecule type" value="Transcribed_RNA"/>
</dbReference>
<proteinExistence type="predicted"/>
<dbReference type="AlphaFoldDB" id="A0A0E9XDQ5"/>
<organism evidence="1">
    <name type="scientific">Anguilla anguilla</name>
    <name type="common">European freshwater eel</name>
    <name type="synonym">Muraena anguilla</name>
    <dbReference type="NCBI Taxonomy" id="7936"/>
    <lineage>
        <taxon>Eukaryota</taxon>
        <taxon>Metazoa</taxon>
        <taxon>Chordata</taxon>
        <taxon>Craniata</taxon>
        <taxon>Vertebrata</taxon>
        <taxon>Euteleostomi</taxon>
        <taxon>Actinopterygii</taxon>
        <taxon>Neopterygii</taxon>
        <taxon>Teleostei</taxon>
        <taxon>Anguilliformes</taxon>
        <taxon>Anguillidae</taxon>
        <taxon>Anguilla</taxon>
    </lineage>
</organism>